<evidence type="ECO:0008006" key="4">
    <source>
        <dbReference type="Google" id="ProtNLM"/>
    </source>
</evidence>
<accession>I7ZRR5</accession>
<dbReference type="AlphaFoldDB" id="I7ZRR5"/>
<dbReference type="HOGENOM" id="CLU_1073549_0_0_1"/>
<reference evidence="2 3" key="1">
    <citation type="journal article" date="2012" name="Eukaryot. Cell">
        <title>Draft genome sequence of Aspergillus oryzae strain 3.042.</title>
        <authorList>
            <person name="Zhao G."/>
            <person name="Yao Y."/>
            <person name="Qi W."/>
            <person name="Wang C."/>
            <person name="Hou L."/>
            <person name="Zeng B."/>
            <person name="Cao X."/>
        </authorList>
    </citation>
    <scope>NUCLEOTIDE SEQUENCE [LARGE SCALE GENOMIC DNA]</scope>
    <source>
        <strain evidence="2 3">3.042</strain>
    </source>
</reference>
<sequence>MKDSIAASDFDTISRSYLNVAYSSLDSNSSQSIYIALCPPFYFLLHNHLQLSSIPPSNISYLQALLSPYQVTLPCSTKNLLTKYFATTKMVRLLALAVLAAATVEVASAVALSTPQSPAEITIWRRDDLAVTTAAATATETPTEDTDGENIPNDDATTGDDDEVSTDGLKWRRKGKCRSDLDCDLGYLCGSGRCILGCLADKDCRRGQTCLGGQCRTAGGANPPSCKPYKQLCGANEECCSGVCRLGWRLTRECKHSKH</sequence>
<organism evidence="2 3">
    <name type="scientific">Aspergillus oryzae (strain 3.042)</name>
    <name type="common">Yellow koji mold</name>
    <dbReference type="NCBI Taxonomy" id="1160506"/>
    <lineage>
        <taxon>Eukaryota</taxon>
        <taxon>Fungi</taxon>
        <taxon>Dikarya</taxon>
        <taxon>Ascomycota</taxon>
        <taxon>Pezizomycotina</taxon>
        <taxon>Eurotiomycetes</taxon>
        <taxon>Eurotiomycetidae</taxon>
        <taxon>Eurotiales</taxon>
        <taxon>Aspergillaceae</taxon>
        <taxon>Aspergillus</taxon>
        <taxon>Aspergillus subgen. Circumdati</taxon>
    </lineage>
</organism>
<dbReference type="EMBL" id="AKHY01000187">
    <property type="protein sequence ID" value="EIT74709.1"/>
    <property type="molecule type" value="Genomic_DNA"/>
</dbReference>
<gene>
    <name evidence="2" type="ORF">Ao3042_09277</name>
</gene>
<evidence type="ECO:0000313" key="2">
    <source>
        <dbReference type="EMBL" id="EIT74709.1"/>
    </source>
</evidence>
<evidence type="ECO:0000256" key="1">
    <source>
        <dbReference type="SAM" id="MobiDB-lite"/>
    </source>
</evidence>
<dbReference type="Proteomes" id="UP000002812">
    <property type="component" value="Unassembled WGS sequence"/>
</dbReference>
<protein>
    <recommendedName>
        <fullName evidence="4">Dickkopf N-terminal cysteine-rich domain-containing protein</fullName>
    </recommendedName>
</protein>
<proteinExistence type="predicted"/>
<dbReference type="OrthoDB" id="4405280at2759"/>
<feature type="region of interest" description="Disordered" evidence="1">
    <location>
        <begin position="137"/>
        <end position="165"/>
    </location>
</feature>
<comment type="caution">
    <text evidence="2">The sequence shown here is derived from an EMBL/GenBank/DDBJ whole genome shotgun (WGS) entry which is preliminary data.</text>
</comment>
<evidence type="ECO:0000313" key="3">
    <source>
        <dbReference type="Proteomes" id="UP000002812"/>
    </source>
</evidence>
<name>I7ZRR5_ASPO3</name>
<reference evidence="3" key="2">
    <citation type="submission" date="2012-06" db="EMBL/GenBank/DDBJ databases">
        <title>Comparative genomic analyses of Aspergillus oryzae 3.042 and A. oryzae RIB40 for soy-sauce fermentation.</title>
        <authorList>
            <person name="Zhao G."/>
            <person name="Hou L."/>
            <person name="Wang C."/>
            <person name="Cao X."/>
        </authorList>
    </citation>
    <scope>NUCLEOTIDE SEQUENCE [LARGE SCALE GENOMIC DNA]</scope>
    <source>
        <strain evidence="3">3.042</strain>
    </source>
</reference>